<keyword evidence="10" id="KW-1185">Reference proteome</keyword>
<dbReference type="GO" id="GO:0006508">
    <property type="term" value="P:proteolysis"/>
    <property type="evidence" value="ECO:0007669"/>
    <property type="project" value="UniProtKB-KW"/>
</dbReference>
<dbReference type="PANTHER" id="PTHR36175:SF1">
    <property type="entry name" value="CYANOPHYCINASE"/>
    <property type="match status" value="1"/>
</dbReference>
<dbReference type="Proteomes" id="UP000321863">
    <property type="component" value="Unassembled WGS sequence"/>
</dbReference>
<dbReference type="EMBL" id="BJYJ01000004">
    <property type="protein sequence ID" value="GEN75546.1"/>
    <property type="molecule type" value="Genomic_DNA"/>
</dbReference>
<dbReference type="Pfam" id="PF03575">
    <property type="entry name" value="Peptidase_S51"/>
    <property type="match status" value="1"/>
</dbReference>
<keyword evidence="7" id="KW-0378">Hydrolase</keyword>
<comment type="function">
    <text evidence="2">Exopeptidase that catalyzes the hydrolytic cleavage of multi-L-arginyl-poly-L-aspartic acid (cyanophycin; a water-insoluble reserve polymer) into aspartate-arginine dipeptides.</text>
</comment>
<dbReference type="EC" id="3.4.15.6" evidence="4"/>
<dbReference type="AlphaFoldDB" id="A0A511YK68"/>
<dbReference type="SUPFAM" id="SSF52317">
    <property type="entry name" value="Class I glutamine amidotransferase-like"/>
    <property type="match status" value="1"/>
</dbReference>
<dbReference type="InterPro" id="IPR005320">
    <property type="entry name" value="Peptidase_S51"/>
</dbReference>
<evidence type="ECO:0000256" key="2">
    <source>
        <dbReference type="ARBA" id="ARBA00002039"/>
    </source>
</evidence>
<reference evidence="9 10" key="1">
    <citation type="submission" date="2019-07" db="EMBL/GenBank/DDBJ databases">
        <title>Whole genome shotgun sequence of Chryseobacterium hagamense NBRC 105253.</title>
        <authorList>
            <person name="Hosoyama A."/>
            <person name="Uohara A."/>
            <person name="Ohji S."/>
            <person name="Ichikawa N."/>
        </authorList>
    </citation>
    <scope>NUCLEOTIDE SEQUENCE [LARGE SCALE GENOMIC DNA]</scope>
    <source>
        <strain evidence="9 10">NBRC 105253</strain>
    </source>
</reference>
<organism evidence="9 10">
    <name type="scientific">Chryseobacterium hagamense</name>
    <dbReference type="NCBI Taxonomy" id="395935"/>
    <lineage>
        <taxon>Bacteria</taxon>
        <taxon>Pseudomonadati</taxon>
        <taxon>Bacteroidota</taxon>
        <taxon>Flavobacteriia</taxon>
        <taxon>Flavobacteriales</taxon>
        <taxon>Weeksellaceae</taxon>
        <taxon>Chryseobacterium group</taxon>
        <taxon>Chryseobacterium</taxon>
    </lineage>
</organism>
<sequence length="284" mass="31412">MTTMIPKGRLLIIGGKEDKGEDHSETEKKNNNFSPEEILKLLAESKDDRIEVITTASSEPEDMRETYSKVFNKIGYTNFDFLDICDEHVHSDFHLKRVEAARTVFFTGGDQSRICGSLNQSVLTDLLKKKYQEEDGFTIAGTSAGAMCMPKIVIVEAVNGEAMLEHDIELDTGLGFIDNCIVDTHFIHRARFGRLAHAVILHQECWGIGLGEDTALMIEEGCKATCRGSGMAWIINARHIGQTNTHTVKKGAPIYAENLKIHILTDTCKLDFNSDTFQGAGTGA</sequence>
<evidence type="ECO:0000256" key="4">
    <source>
        <dbReference type="ARBA" id="ARBA00013115"/>
    </source>
</evidence>
<dbReference type="PANTHER" id="PTHR36175">
    <property type="entry name" value="CYANOPHYCINASE"/>
    <property type="match status" value="1"/>
</dbReference>
<comment type="similarity">
    <text evidence="3">Belongs to the peptidase S51 family.</text>
</comment>
<evidence type="ECO:0000256" key="8">
    <source>
        <dbReference type="ARBA" id="ARBA00022825"/>
    </source>
</evidence>
<gene>
    <name evidence="9" type="primary">cphB_3</name>
    <name evidence="9" type="ORF">CHA01nite_12860</name>
</gene>
<keyword evidence="6" id="KW-0645">Protease</keyword>
<dbReference type="NCBIfam" id="TIGR02069">
    <property type="entry name" value="cyanophycinase"/>
    <property type="match status" value="1"/>
</dbReference>
<accession>A0A511YK68</accession>
<keyword evidence="8" id="KW-0720">Serine protease</keyword>
<comment type="catalytic activity">
    <reaction evidence="1">
        <text>[L-4-(L-arginin-2-N-yl)aspartate](n) + H2O = [L-4-(L-arginin-2-N-yl)aspartate](n-1) + L-4-(L-arginin-2-N-yl)aspartate</text>
        <dbReference type="Rhea" id="RHEA:12845"/>
        <dbReference type="Rhea" id="RHEA-COMP:13728"/>
        <dbReference type="Rhea" id="RHEA-COMP:13734"/>
        <dbReference type="ChEBI" id="CHEBI:15377"/>
        <dbReference type="ChEBI" id="CHEBI:137986"/>
        <dbReference type="ChEBI" id="CHEBI:137991"/>
        <dbReference type="EC" id="3.4.15.6"/>
    </reaction>
</comment>
<comment type="caution">
    <text evidence="9">The sequence shown here is derived from an EMBL/GenBank/DDBJ whole genome shotgun (WGS) entry which is preliminary data.</text>
</comment>
<dbReference type="GO" id="GO:0008236">
    <property type="term" value="F:serine-type peptidase activity"/>
    <property type="evidence" value="ECO:0007669"/>
    <property type="project" value="UniProtKB-KW"/>
</dbReference>
<evidence type="ECO:0000256" key="6">
    <source>
        <dbReference type="ARBA" id="ARBA00022670"/>
    </source>
</evidence>
<evidence type="ECO:0000256" key="5">
    <source>
        <dbReference type="ARBA" id="ARBA00015719"/>
    </source>
</evidence>
<dbReference type="OrthoDB" id="9799980at2"/>
<dbReference type="GO" id="GO:0008241">
    <property type="term" value="F:peptidyl-dipeptidase activity"/>
    <property type="evidence" value="ECO:0007669"/>
    <property type="project" value="UniProtKB-EC"/>
</dbReference>
<evidence type="ECO:0000256" key="1">
    <source>
        <dbReference type="ARBA" id="ARBA00001092"/>
    </source>
</evidence>
<proteinExistence type="inferred from homology"/>
<evidence type="ECO:0000313" key="9">
    <source>
        <dbReference type="EMBL" id="GEN75546.1"/>
    </source>
</evidence>
<dbReference type="CDD" id="cd03145">
    <property type="entry name" value="GAT1_cyanophycinase"/>
    <property type="match status" value="1"/>
</dbReference>
<dbReference type="InterPro" id="IPR011811">
    <property type="entry name" value="Peptidase_S51_cyanophycinase"/>
</dbReference>
<evidence type="ECO:0000256" key="3">
    <source>
        <dbReference type="ARBA" id="ARBA00006534"/>
    </source>
</evidence>
<dbReference type="InterPro" id="IPR029062">
    <property type="entry name" value="Class_I_gatase-like"/>
</dbReference>
<evidence type="ECO:0000313" key="10">
    <source>
        <dbReference type="Proteomes" id="UP000321863"/>
    </source>
</evidence>
<dbReference type="Gene3D" id="3.40.50.880">
    <property type="match status" value="1"/>
</dbReference>
<protein>
    <recommendedName>
        <fullName evidence="5">Cyanophycinase</fullName>
        <ecNumber evidence="4">3.4.15.6</ecNumber>
    </recommendedName>
</protein>
<evidence type="ECO:0000256" key="7">
    <source>
        <dbReference type="ARBA" id="ARBA00022801"/>
    </source>
</evidence>
<name>A0A511YK68_9FLAO</name>